<keyword evidence="1" id="KW-0614">Plasmid</keyword>
<organism evidence="1">
    <name type="scientific">Bacillus thuringiensis subsp. israelensis</name>
    <dbReference type="NCBI Taxonomy" id="1430"/>
    <lineage>
        <taxon>Bacteria</taxon>
        <taxon>Bacillati</taxon>
        <taxon>Bacillota</taxon>
        <taxon>Bacilli</taxon>
        <taxon>Bacillales</taxon>
        <taxon>Bacillaceae</taxon>
        <taxon>Bacillus</taxon>
        <taxon>Bacillus cereus group</taxon>
    </lineage>
</organism>
<name>A0A160LK67_BACTI</name>
<accession>A0A160LK67</accession>
<dbReference type="RefSeq" id="WP_000138198.1">
    <property type="nucleotide sequence ID" value="NZ_JABXXM010000005.1"/>
</dbReference>
<reference evidence="1" key="1">
    <citation type="journal article" date="2017" name="Res. Microbiol.">
        <title>Comparative genomics of extrachromosomal elements in Bacillus thuringiensis subsp. israelensis.</title>
        <authorList>
            <person name="Bolotin A."/>
            <person name="Gillis A."/>
            <person name="Sanchis V."/>
            <person name="Nielsen-LeRoux C."/>
            <person name="Mahillon J."/>
            <person name="Lereclus D."/>
            <person name="Sorokin A."/>
        </authorList>
    </citation>
    <scope>NUCLEOTIDE SEQUENCE</scope>
    <source>
        <strain evidence="1">AM65-52</strain>
        <plasmid evidence="1">pAM65-52-3-235K</plasmid>
    </source>
</reference>
<protein>
    <submittedName>
        <fullName evidence="1">Uncharacterized protein</fullName>
    </submittedName>
</protein>
<geneLocation type="plasmid" evidence="1">
    <name>pAM65-52-3-235K</name>
</geneLocation>
<dbReference type="PATRIC" id="fig|1430.6.peg.1999"/>
<evidence type="ECO:0000313" key="1">
    <source>
        <dbReference type="EMBL" id="AND28626.1"/>
    </source>
</evidence>
<dbReference type="EMBL" id="CP013278">
    <property type="protein sequence ID" value="AND28626.1"/>
    <property type="molecule type" value="Genomic_DNA"/>
</dbReference>
<gene>
    <name evidence="1" type="ORF">ATN07_33515</name>
</gene>
<sequence length="96" mass="10803">MTENEKLMDSVNEEVYQERLRQNEKWGIQRHPIGTWLSILGEEFGEVCQAAQSELGLASVKDTDADNLYMECIHVAAVASAIAEQIKEQHSLKEVA</sequence>
<proteinExistence type="predicted"/>
<dbReference type="AlphaFoldDB" id="A0A160LK67"/>